<feature type="domain" description="Reductase C-terminal" evidence="6">
    <location>
        <begin position="359"/>
        <end position="429"/>
    </location>
</feature>
<dbReference type="InterPro" id="IPR050446">
    <property type="entry name" value="FAD-oxidoreductase/Apoptosis"/>
</dbReference>
<evidence type="ECO:0000259" key="6">
    <source>
        <dbReference type="Pfam" id="PF14759"/>
    </source>
</evidence>
<organism evidence="7 8">
    <name type="scientific">Citricoccus zhacaiensis</name>
    <dbReference type="NCBI Taxonomy" id="489142"/>
    <lineage>
        <taxon>Bacteria</taxon>
        <taxon>Bacillati</taxon>
        <taxon>Actinomycetota</taxon>
        <taxon>Actinomycetes</taxon>
        <taxon>Micrococcales</taxon>
        <taxon>Micrococcaceae</taxon>
        <taxon>Citricoccus</taxon>
    </lineage>
</organism>
<feature type="domain" description="FAD/NAD(P)-binding" evidence="5">
    <location>
        <begin position="43"/>
        <end position="340"/>
    </location>
</feature>
<dbReference type="PANTHER" id="PTHR43557">
    <property type="entry name" value="APOPTOSIS-INDUCING FACTOR 1"/>
    <property type="match status" value="1"/>
</dbReference>
<evidence type="ECO:0000313" key="7">
    <source>
        <dbReference type="EMBL" id="GGO48684.1"/>
    </source>
</evidence>
<gene>
    <name evidence="7" type="primary">hcaD</name>
    <name evidence="7" type="ORF">GCM10010977_28840</name>
</gene>
<dbReference type="PANTHER" id="PTHR43557:SF2">
    <property type="entry name" value="RIESKE DOMAIN-CONTAINING PROTEIN-RELATED"/>
    <property type="match status" value="1"/>
</dbReference>
<reference evidence="8" key="1">
    <citation type="journal article" date="2019" name="Int. J. Syst. Evol. Microbiol.">
        <title>The Global Catalogue of Microorganisms (GCM) 10K type strain sequencing project: providing services to taxonomists for standard genome sequencing and annotation.</title>
        <authorList>
            <consortium name="The Broad Institute Genomics Platform"/>
            <consortium name="The Broad Institute Genome Sequencing Center for Infectious Disease"/>
            <person name="Wu L."/>
            <person name="Ma J."/>
        </authorList>
    </citation>
    <scope>NUCLEOTIDE SEQUENCE [LARGE SCALE GENOMIC DNA]</scope>
    <source>
        <strain evidence="8">CGMCC 1.7064</strain>
    </source>
</reference>
<protein>
    <submittedName>
        <fullName evidence="7">Pyridine nucleotide-disulfide oxidoreductase</fullName>
    </submittedName>
</protein>
<dbReference type="Pfam" id="PF14759">
    <property type="entry name" value="Reductase_C"/>
    <property type="match status" value="1"/>
</dbReference>
<evidence type="ECO:0000256" key="3">
    <source>
        <dbReference type="ARBA" id="ARBA00022827"/>
    </source>
</evidence>
<evidence type="ECO:0000256" key="1">
    <source>
        <dbReference type="ARBA" id="ARBA00001974"/>
    </source>
</evidence>
<dbReference type="EMBL" id="BMLQ01000010">
    <property type="protein sequence ID" value="GGO48684.1"/>
    <property type="molecule type" value="Genomic_DNA"/>
</dbReference>
<dbReference type="SUPFAM" id="SSF55424">
    <property type="entry name" value="FAD/NAD-linked reductases, dimerisation (C-terminal) domain"/>
    <property type="match status" value="1"/>
</dbReference>
<dbReference type="InterPro" id="IPR036188">
    <property type="entry name" value="FAD/NAD-bd_sf"/>
</dbReference>
<keyword evidence="3" id="KW-0274">FAD</keyword>
<evidence type="ECO:0000313" key="8">
    <source>
        <dbReference type="Proteomes" id="UP000642509"/>
    </source>
</evidence>
<dbReference type="Proteomes" id="UP000642509">
    <property type="component" value="Unassembled WGS sequence"/>
</dbReference>
<keyword evidence="4" id="KW-0560">Oxidoreductase</keyword>
<dbReference type="SUPFAM" id="SSF51905">
    <property type="entry name" value="FAD/NAD(P)-binding domain"/>
    <property type="match status" value="2"/>
</dbReference>
<keyword evidence="8" id="KW-1185">Reference proteome</keyword>
<comment type="cofactor">
    <cofactor evidence="1">
        <name>FAD</name>
        <dbReference type="ChEBI" id="CHEBI:57692"/>
    </cofactor>
</comment>
<dbReference type="InterPro" id="IPR016156">
    <property type="entry name" value="FAD/NAD-linked_Rdtase_dimer_sf"/>
</dbReference>
<comment type="caution">
    <text evidence="7">The sequence shown here is derived from an EMBL/GenBank/DDBJ whole genome shotgun (WGS) entry which is preliminary data.</text>
</comment>
<dbReference type="PRINTS" id="PR00411">
    <property type="entry name" value="PNDRDTASEI"/>
</dbReference>
<evidence type="ECO:0000256" key="2">
    <source>
        <dbReference type="ARBA" id="ARBA00022630"/>
    </source>
</evidence>
<dbReference type="Gene3D" id="3.50.50.60">
    <property type="entry name" value="FAD/NAD(P)-binding domain"/>
    <property type="match status" value="2"/>
</dbReference>
<dbReference type="Pfam" id="PF07992">
    <property type="entry name" value="Pyr_redox_2"/>
    <property type="match status" value="1"/>
</dbReference>
<evidence type="ECO:0000259" key="5">
    <source>
        <dbReference type="Pfam" id="PF07992"/>
    </source>
</evidence>
<name>A0ABQ2MA06_9MICC</name>
<dbReference type="PRINTS" id="PR00368">
    <property type="entry name" value="FADPNR"/>
</dbReference>
<proteinExistence type="predicted"/>
<evidence type="ECO:0000256" key="4">
    <source>
        <dbReference type="ARBA" id="ARBA00023002"/>
    </source>
</evidence>
<dbReference type="Gene3D" id="3.30.390.30">
    <property type="match status" value="1"/>
</dbReference>
<dbReference type="InterPro" id="IPR028202">
    <property type="entry name" value="Reductase_C"/>
</dbReference>
<dbReference type="InterPro" id="IPR023753">
    <property type="entry name" value="FAD/NAD-binding_dom"/>
</dbReference>
<accession>A0ABQ2MA06</accession>
<sequence>MDHTLKLFRSLELPLDRMFSSRFQRSEPAGRECDARPSFEGMSILIIGASVAGTRAALSLRHRGFDGGITLLEAENRWPYDKPSLSKEALAVDGTGEAPALLTPEMAEEFRLDIQLGSRAAALDPQARIVTTEDGRTFSYGSLIIAAGAAARQLPVPHGMAGVHTLRTQADADALRAVMATKPRVVVIGAGFIGAEFAAAARQQGLDTTIVEAMDVPMSHLFGPEVGAEVASIHEAHGTRLVTGARFQGFVGADHVEGIKLEDGTVLPAELVLVGIGVTPNTGWLADSGLPIENGINVNEDFGVVGFPGIYAIGDLAMRHHPLLGIMARIEHWTNAGEQADALATILTGGEPSAAQLPYVWSDQYGHRFQIIGRPNMGTLTHRVGSVAEGRFLALFAHEDGSPVGAVSFNDVKAITRYRKNHKRGGSVTDLIDQLTPAS</sequence>
<keyword evidence="2" id="KW-0285">Flavoprotein</keyword>